<feature type="transmembrane region" description="Helical" evidence="1">
    <location>
        <begin position="53"/>
        <end position="72"/>
    </location>
</feature>
<dbReference type="AlphaFoldDB" id="M5DT86"/>
<keyword evidence="1" id="KW-1133">Transmembrane helix</keyword>
<sequence length="111" mass="12539">MVPQCLRVSVIAAIGYSQYFGESLYMMKRSVNLVFGILLVIAGLIVMPMPVPLGLIMIILGLSLMVSAWPALQRKLKALRSRFRKISDKLSRIRHRLPGFARRLLDDTEPD</sequence>
<dbReference type="RefSeq" id="WP_015487142.1">
    <property type="nucleotide sequence ID" value="NC_020888.1"/>
</dbReference>
<evidence type="ECO:0000256" key="1">
    <source>
        <dbReference type="SAM" id="Phobius"/>
    </source>
</evidence>
<organism evidence="2 3">
    <name type="scientific">Thalassolituus oleivorans MIL-1</name>
    <dbReference type="NCBI Taxonomy" id="1298593"/>
    <lineage>
        <taxon>Bacteria</taxon>
        <taxon>Pseudomonadati</taxon>
        <taxon>Pseudomonadota</taxon>
        <taxon>Gammaproteobacteria</taxon>
        <taxon>Oceanospirillales</taxon>
        <taxon>Oceanospirillaceae</taxon>
        <taxon>Thalassolituus</taxon>
    </lineage>
</organism>
<feature type="transmembrane region" description="Helical" evidence="1">
    <location>
        <begin position="30"/>
        <end position="47"/>
    </location>
</feature>
<name>M5DT86_9GAMM</name>
<dbReference type="eggNOG" id="ENOG5033EAS">
    <property type="taxonomic scope" value="Bacteria"/>
</dbReference>
<gene>
    <name evidence="2" type="ORF">TOL_2013</name>
</gene>
<reference evidence="2 3" key="1">
    <citation type="journal article" date="2013" name="Genome Announc.">
        <title>Genome Sequence of Thalassolituus oleivorans MIL-1 (DSM 14913T).</title>
        <authorList>
            <person name="Golyshin P.N."/>
            <person name="Werner J."/>
            <person name="Chernikova T.N."/>
            <person name="Tran H."/>
            <person name="Ferrer M."/>
            <person name="Yakimov M.M."/>
            <person name="Teeling H."/>
            <person name="Golyshina O.V."/>
        </authorList>
    </citation>
    <scope>NUCLEOTIDE SEQUENCE [LARGE SCALE GENOMIC DNA]</scope>
    <source>
        <strain evidence="2 3">MIL-1</strain>
    </source>
</reference>
<dbReference type="Pfam" id="PF09656">
    <property type="entry name" value="PGPGW"/>
    <property type="match status" value="1"/>
</dbReference>
<dbReference type="EMBL" id="HF680312">
    <property type="protein sequence ID" value="CCU72422.1"/>
    <property type="molecule type" value="Genomic_DNA"/>
</dbReference>
<protein>
    <recommendedName>
        <fullName evidence="4">Transmembrane protein (PGPGW)</fullName>
    </recommendedName>
</protein>
<dbReference type="STRING" id="187493.CN03_08270"/>
<evidence type="ECO:0000313" key="2">
    <source>
        <dbReference type="EMBL" id="CCU72422.1"/>
    </source>
</evidence>
<dbReference type="HOGENOM" id="CLU_2157158_0_0_6"/>
<evidence type="ECO:0000313" key="3">
    <source>
        <dbReference type="Proteomes" id="UP000011866"/>
    </source>
</evidence>
<keyword evidence="1" id="KW-0812">Transmembrane</keyword>
<dbReference type="InterPro" id="IPR019099">
    <property type="entry name" value="Uncharacterised_PGPGW_TM"/>
</dbReference>
<evidence type="ECO:0008006" key="4">
    <source>
        <dbReference type="Google" id="ProtNLM"/>
    </source>
</evidence>
<keyword evidence="3" id="KW-1185">Reference proteome</keyword>
<keyword evidence="1" id="KW-0472">Membrane</keyword>
<accession>M5DT86</accession>
<dbReference type="KEGG" id="tol:TOL_2013"/>
<dbReference type="GeneID" id="79176841"/>
<dbReference type="Proteomes" id="UP000011866">
    <property type="component" value="Chromosome"/>
</dbReference>
<proteinExistence type="predicted"/>